<dbReference type="PANTHER" id="PTHR10906">
    <property type="entry name" value="SECY/SEC61-ALPHA FAMILY MEMBER"/>
    <property type="match status" value="1"/>
</dbReference>
<evidence type="ECO:0000313" key="3">
    <source>
        <dbReference type="EMBL" id="OGZ33047.1"/>
    </source>
</evidence>
<keyword evidence="2" id="KW-1133">Transmembrane helix</keyword>
<dbReference type="Proteomes" id="UP000177810">
    <property type="component" value="Unassembled WGS sequence"/>
</dbReference>
<feature type="transmembrane region" description="Helical" evidence="2">
    <location>
        <begin position="86"/>
        <end position="109"/>
    </location>
</feature>
<proteinExistence type="inferred from homology"/>
<dbReference type="InterPro" id="IPR002208">
    <property type="entry name" value="SecY/SEC61-alpha"/>
</dbReference>
<comment type="similarity">
    <text evidence="1">Belongs to the SecY/SEC61-alpha family.</text>
</comment>
<reference evidence="3 4" key="1">
    <citation type="journal article" date="2016" name="Nat. Commun.">
        <title>Thousands of microbial genomes shed light on interconnected biogeochemical processes in an aquifer system.</title>
        <authorList>
            <person name="Anantharaman K."/>
            <person name="Brown C.T."/>
            <person name="Hug L.A."/>
            <person name="Sharon I."/>
            <person name="Castelle C.J."/>
            <person name="Probst A.J."/>
            <person name="Thomas B.C."/>
            <person name="Singh A."/>
            <person name="Wilkins M.J."/>
            <person name="Karaoz U."/>
            <person name="Brodie E.L."/>
            <person name="Williams K.H."/>
            <person name="Hubbard S.S."/>
            <person name="Banfield J.F."/>
        </authorList>
    </citation>
    <scope>NUCLEOTIDE SEQUENCE [LARGE SCALE GENOMIC DNA]</scope>
</reference>
<dbReference type="SUPFAM" id="SSF103491">
    <property type="entry name" value="Preprotein translocase SecY subunit"/>
    <property type="match status" value="1"/>
</dbReference>
<comment type="caution">
    <text evidence="3">The sequence shown here is derived from an EMBL/GenBank/DDBJ whole genome shotgun (WGS) entry which is preliminary data.</text>
</comment>
<evidence type="ECO:0000256" key="1">
    <source>
        <dbReference type="RuleBase" id="RU004349"/>
    </source>
</evidence>
<dbReference type="GO" id="GO:0015031">
    <property type="term" value="P:protein transport"/>
    <property type="evidence" value="ECO:0007669"/>
    <property type="project" value="InterPro"/>
</dbReference>
<accession>A0A1G2F552</accession>
<sequence length="247" mass="26742">MSVLIFAGIIARIPSDIRQAIATYTPAQLPAYIGFIVVAILVIAGVVIINEGQRNIPIAYAKRIRGRRMYGGFSTHLPLRVNQAGVIPIIFALSIMLFPGMIAKFLSAVPNQFIAKGAQVVGGIFDNQLIYMIVYFVLVVVFTFFYTAVTFDPKAIAENVQKQGGFVPGIRPGENTASFFYHILNRITLVGALFLGVIAVLPAVLTMASGIQALSIGGTAVLIVVSVVLETMKQVESQLVMRDYEGF</sequence>
<keyword evidence="2" id="KW-0812">Transmembrane</keyword>
<organism evidence="3 4">
    <name type="scientific">Candidatus Portnoybacteria bacterium RBG_13_40_8</name>
    <dbReference type="NCBI Taxonomy" id="1801990"/>
    <lineage>
        <taxon>Bacteria</taxon>
        <taxon>Candidatus Portnoyibacteriota</taxon>
    </lineage>
</organism>
<evidence type="ECO:0000313" key="4">
    <source>
        <dbReference type="Proteomes" id="UP000177810"/>
    </source>
</evidence>
<dbReference type="STRING" id="1801990.A2V69_03835"/>
<feature type="transmembrane region" description="Helical" evidence="2">
    <location>
        <begin position="187"/>
        <end position="205"/>
    </location>
</feature>
<name>A0A1G2F552_9BACT</name>
<dbReference type="GO" id="GO:0016020">
    <property type="term" value="C:membrane"/>
    <property type="evidence" value="ECO:0007669"/>
    <property type="project" value="InterPro"/>
</dbReference>
<feature type="transmembrane region" description="Helical" evidence="2">
    <location>
        <begin position="29"/>
        <end position="49"/>
    </location>
</feature>
<dbReference type="AlphaFoldDB" id="A0A1G2F552"/>
<evidence type="ECO:0008006" key="5">
    <source>
        <dbReference type="Google" id="ProtNLM"/>
    </source>
</evidence>
<dbReference type="InterPro" id="IPR023201">
    <property type="entry name" value="SecY_dom_sf"/>
</dbReference>
<dbReference type="Pfam" id="PF00344">
    <property type="entry name" value="SecY"/>
    <property type="match status" value="1"/>
</dbReference>
<keyword evidence="2" id="KW-0472">Membrane</keyword>
<feature type="transmembrane region" description="Helical" evidence="2">
    <location>
        <begin position="129"/>
        <end position="149"/>
    </location>
</feature>
<dbReference type="EMBL" id="MHMT01000006">
    <property type="protein sequence ID" value="OGZ33047.1"/>
    <property type="molecule type" value="Genomic_DNA"/>
</dbReference>
<protein>
    <recommendedName>
        <fullName evidence="5">Protein translocase subunit SecY</fullName>
    </recommendedName>
</protein>
<gene>
    <name evidence="3" type="ORF">A2V69_03835</name>
</gene>
<dbReference type="Gene3D" id="1.10.3370.10">
    <property type="entry name" value="SecY subunit domain"/>
    <property type="match status" value="1"/>
</dbReference>
<evidence type="ECO:0000256" key="2">
    <source>
        <dbReference type="SAM" id="Phobius"/>
    </source>
</evidence>
<feature type="transmembrane region" description="Helical" evidence="2">
    <location>
        <begin position="211"/>
        <end position="232"/>
    </location>
</feature>